<sequence>MIDGLRVLAIIPARGGSKGIPDKNIAPLGGMPLIGWTVKAARASEHIDEVILSSDDDKIIDEARKLGCNAPFKRSPMLATDTSASIDVVMDALDRTPGYDIVVLLQPTSPLRTAADIDGCLRAMVNTAAPAAVTVRPAADHPYLVFSQDDQGRLSHFTRPPEGASLRRQDLPNAWCLNGAVYAARCDWLRASRSFLSPQTVGFHMPTDRSIDIDTPDDLARVRSLVPFAS</sequence>
<organism evidence="1 2">
    <name type="scientific">Roseateles asaccharophilus</name>
    <dbReference type="NCBI Taxonomy" id="582607"/>
    <lineage>
        <taxon>Bacteria</taxon>
        <taxon>Pseudomonadati</taxon>
        <taxon>Pseudomonadota</taxon>
        <taxon>Betaproteobacteria</taxon>
        <taxon>Burkholderiales</taxon>
        <taxon>Sphaerotilaceae</taxon>
        <taxon>Roseateles</taxon>
    </lineage>
</organism>
<evidence type="ECO:0000313" key="1">
    <source>
        <dbReference type="EMBL" id="TDP07592.1"/>
    </source>
</evidence>
<dbReference type="OrthoDB" id="9805604at2"/>
<dbReference type="InterPro" id="IPR029044">
    <property type="entry name" value="Nucleotide-diphossugar_trans"/>
</dbReference>
<keyword evidence="1" id="KW-0808">Transferase</keyword>
<dbReference type="InterPro" id="IPR003329">
    <property type="entry name" value="Cytidylyl_trans"/>
</dbReference>
<dbReference type="PANTHER" id="PTHR21485">
    <property type="entry name" value="HAD SUPERFAMILY MEMBERS CMAS AND KDSC"/>
    <property type="match status" value="1"/>
</dbReference>
<dbReference type="PANTHER" id="PTHR21485:SF6">
    <property type="entry name" value="N-ACYLNEURAMINATE CYTIDYLYLTRANSFERASE-RELATED"/>
    <property type="match status" value="1"/>
</dbReference>
<dbReference type="Proteomes" id="UP000295357">
    <property type="component" value="Unassembled WGS sequence"/>
</dbReference>
<dbReference type="GO" id="GO:0008781">
    <property type="term" value="F:N-acylneuraminate cytidylyltransferase activity"/>
    <property type="evidence" value="ECO:0007669"/>
    <property type="project" value="TreeGrafter"/>
</dbReference>
<dbReference type="CDD" id="cd02513">
    <property type="entry name" value="CMP-NeuAc_Synthase"/>
    <property type="match status" value="1"/>
</dbReference>
<keyword evidence="1" id="KW-0548">Nucleotidyltransferase</keyword>
<protein>
    <submittedName>
        <fullName evidence="1">N-acylneuraminate cytidylyltransferase</fullName>
    </submittedName>
</protein>
<dbReference type="SUPFAM" id="SSF53448">
    <property type="entry name" value="Nucleotide-diphospho-sugar transferases"/>
    <property type="match status" value="1"/>
</dbReference>
<dbReference type="Pfam" id="PF02348">
    <property type="entry name" value="CTP_transf_3"/>
    <property type="match status" value="1"/>
</dbReference>
<dbReference type="AlphaFoldDB" id="A0A4R6N2X3"/>
<name>A0A4R6N2X3_9BURK</name>
<dbReference type="Gene3D" id="3.90.550.10">
    <property type="entry name" value="Spore Coat Polysaccharide Biosynthesis Protein SpsA, Chain A"/>
    <property type="match status" value="1"/>
</dbReference>
<dbReference type="RefSeq" id="WP_133604393.1">
    <property type="nucleotide sequence ID" value="NZ_JAUFPJ010000008.1"/>
</dbReference>
<evidence type="ECO:0000313" key="2">
    <source>
        <dbReference type="Proteomes" id="UP000295357"/>
    </source>
</evidence>
<keyword evidence="2" id="KW-1185">Reference proteome</keyword>
<comment type="caution">
    <text evidence="1">The sequence shown here is derived from an EMBL/GenBank/DDBJ whole genome shotgun (WGS) entry which is preliminary data.</text>
</comment>
<dbReference type="EMBL" id="SNXE01000007">
    <property type="protein sequence ID" value="TDP07592.1"/>
    <property type="molecule type" value="Genomic_DNA"/>
</dbReference>
<gene>
    <name evidence="1" type="ORF">DFR39_107125</name>
</gene>
<reference evidence="1 2" key="1">
    <citation type="submission" date="2019-03" db="EMBL/GenBank/DDBJ databases">
        <title>Genomic Encyclopedia of Type Strains, Phase IV (KMG-IV): sequencing the most valuable type-strain genomes for metagenomic binning, comparative biology and taxonomic classification.</title>
        <authorList>
            <person name="Goeker M."/>
        </authorList>
    </citation>
    <scope>NUCLEOTIDE SEQUENCE [LARGE SCALE GENOMIC DNA]</scope>
    <source>
        <strain evidence="1 2">DSM 25082</strain>
    </source>
</reference>
<proteinExistence type="predicted"/>
<dbReference type="InterPro" id="IPR050793">
    <property type="entry name" value="CMP-NeuNAc_synthase"/>
</dbReference>
<accession>A0A4R6N2X3</accession>